<feature type="transmembrane region" description="Helical" evidence="1">
    <location>
        <begin position="27"/>
        <end position="52"/>
    </location>
</feature>
<dbReference type="Gene3D" id="3.90.550.50">
    <property type="match status" value="1"/>
</dbReference>
<evidence type="ECO:0000256" key="1">
    <source>
        <dbReference type="SAM" id="Phobius"/>
    </source>
</evidence>
<sequence length="479" mass="53293">MCPKSTDSGQDPFRAPKIIPKEKAGDALTTSLIAAVAVISVLSISITAYSVVHAPIRPDPELFDFDYRPTSVSHLAFGIGGSTATWADRARYSDLWWKPGSTRGYVFLEEDPAGPAGSGIQHRVSSEWRRFRRTKGPESAVRMARVVADLFRVGLPGVRWFVIGDDDTVFFPENLAAVLGRHDHQGMVYVGGNSESVEQDVEHAYDMAFGGGGFALSYPLAAELAAAMDGCLDRYHYYYGSDQRVWACVVELGVGLTLEPGFHQIDIRGDPFGFLAAHPRAPLVSLHHLDSVQPLLPNRTQHESLTALMKAYPADPPRTLQQCFCYHRKHNWSVSVSWGYAVQIFPALLTAMELETPQQTFKTWRTVSDGPFTFNTRPVSSDPCKRPAVFFLSSAEEDGGSEGTVTAYRKAGDRVTSGCNEDFARAMAIENITVLAPKMEQQEWDQSPRRHCCDIEENLRNRTMRIRIRRCRNSETITI</sequence>
<keyword evidence="1" id="KW-0472">Membrane</keyword>
<proteinExistence type="predicted"/>
<dbReference type="PANTHER" id="PTHR10811">
    <property type="entry name" value="FRINGE-RELATED"/>
    <property type="match status" value="1"/>
</dbReference>
<keyword evidence="3" id="KW-1185">Reference proteome</keyword>
<protein>
    <submittedName>
        <fullName evidence="2">Uncharacterized protein</fullName>
    </submittedName>
</protein>
<name>A0ABD1GDQ2_SALDI</name>
<keyword evidence="1" id="KW-0812">Transmembrane</keyword>
<dbReference type="Proteomes" id="UP001567538">
    <property type="component" value="Unassembled WGS sequence"/>
</dbReference>
<gene>
    <name evidence="2" type="ORF">AAHA92_26291</name>
</gene>
<dbReference type="AlphaFoldDB" id="A0ABD1GDQ2"/>
<keyword evidence="1" id="KW-1133">Transmembrane helix</keyword>
<organism evidence="2 3">
    <name type="scientific">Salvia divinorum</name>
    <name type="common">Maria pastora</name>
    <name type="synonym">Diviner's sage</name>
    <dbReference type="NCBI Taxonomy" id="28513"/>
    <lineage>
        <taxon>Eukaryota</taxon>
        <taxon>Viridiplantae</taxon>
        <taxon>Streptophyta</taxon>
        <taxon>Embryophyta</taxon>
        <taxon>Tracheophyta</taxon>
        <taxon>Spermatophyta</taxon>
        <taxon>Magnoliopsida</taxon>
        <taxon>eudicotyledons</taxon>
        <taxon>Gunneridae</taxon>
        <taxon>Pentapetalae</taxon>
        <taxon>asterids</taxon>
        <taxon>lamiids</taxon>
        <taxon>Lamiales</taxon>
        <taxon>Lamiaceae</taxon>
        <taxon>Nepetoideae</taxon>
        <taxon>Mentheae</taxon>
        <taxon>Salviinae</taxon>
        <taxon>Salvia</taxon>
        <taxon>Salvia subgen. Calosphace</taxon>
    </lineage>
</organism>
<dbReference type="Pfam" id="PF04646">
    <property type="entry name" value="DUF604"/>
    <property type="match status" value="1"/>
</dbReference>
<reference evidence="2 3" key="1">
    <citation type="submission" date="2024-06" db="EMBL/GenBank/DDBJ databases">
        <title>A chromosome level genome sequence of Diviner's sage (Salvia divinorum).</title>
        <authorList>
            <person name="Ford S.A."/>
            <person name="Ro D.-K."/>
            <person name="Ness R.W."/>
            <person name="Phillips M.A."/>
        </authorList>
    </citation>
    <scope>NUCLEOTIDE SEQUENCE [LARGE SCALE GENOMIC DNA]</scope>
    <source>
        <strain evidence="2">SAF-2024a</strain>
        <tissue evidence="2">Leaf</tissue>
    </source>
</reference>
<comment type="caution">
    <text evidence="2">The sequence shown here is derived from an EMBL/GenBank/DDBJ whole genome shotgun (WGS) entry which is preliminary data.</text>
</comment>
<dbReference type="InterPro" id="IPR006740">
    <property type="entry name" value="DUF604"/>
</dbReference>
<accession>A0ABD1GDQ2</accession>
<evidence type="ECO:0000313" key="2">
    <source>
        <dbReference type="EMBL" id="KAL1542159.1"/>
    </source>
</evidence>
<dbReference type="EMBL" id="JBEAFC010000009">
    <property type="protein sequence ID" value="KAL1542159.1"/>
    <property type="molecule type" value="Genomic_DNA"/>
</dbReference>
<evidence type="ECO:0000313" key="3">
    <source>
        <dbReference type="Proteomes" id="UP001567538"/>
    </source>
</evidence>
<dbReference type="FunFam" id="3.90.550.50:FF:000006">
    <property type="entry name" value="Fringe-related protein-like"/>
    <property type="match status" value="1"/>
</dbReference>